<proteinExistence type="predicted"/>
<dbReference type="NCBIfam" id="NF033440">
    <property type="entry name" value="small_YrbN"/>
    <property type="match status" value="1"/>
</dbReference>
<gene>
    <name evidence="1" type="primary">yrbN</name>
    <name evidence="2" type="ORF">I8608_003122</name>
    <name evidence="1" type="ORF">PN925_001023</name>
</gene>
<name>A0AAI9MRY0_MORMO</name>
<dbReference type="Proteomes" id="UP000865968">
    <property type="component" value="Unassembled WGS sequence"/>
</dbReference>
<dbReference type="InterPro" id="IPR049607">
    <property type="entry name" value="YrbN-like"/>
</dbReference>
<dbReference type="RefSeq" id="WP_107680073.1">
    <property type="nucleotide sequence ID" value="NZ_BGLW01000005.1"/>
</dbReference>
<evidence type="ECO:0000313" key="1">
    <source>
        <dbReference type="EMBL" id="EMO9455682.1"/>
    </source>
</evidence>
<evidence type="ECO:0000313" key="2">
    <source>
        <dbReference type="EMBL" id="HAT3810229.1"/>
    </source>
</evidence>
<dbReference type="EMBL" id="ABKJEP030000007">
    <property type="protein sequence ID" value="EMO9455682.1"/>
    <property type="molecule type" value="Genomic_DNA"/>
</dbReference>
<reference evidence="1" key="3">
    <citation type="submission" date="2024-02" db="EMBL/GenBank/DDBJ databases">
        <authorList>
            <consortium name="Clinical and Environmental Microbiology Branch: Whole genome sequencing antimicrobial resistance pathogens in the healthcare setting"/>
        </authorList>
    </citation>
    <scope>NUCLEOTIDE SEQUENCE</scope>
    <source>
        <strain evidence="1">2023KU-00017</strain>
    </source>
</reference>
<dbReference type="AlphaFoldDB" id="A0AAI9MRY0"/>
<organism evidence="1">
    <name type="scientific">Morganella morganii</name>
    <name type="common">Proteus morganii</name>
    <dbReference type="NCBI Taxonomy" id="582"/>
    <lineage>
        <taxon>Bacteria</taxon>
        <taxon>Pseudomonadati</taxon>
        <taxon>Pseudomonadota</taxon>
        <taxon>Gammaproteobacteria</taxon>
        <taxon>Enterobacterales</taxon>
        <taxon>Morganellaceae</taxon>
        <taxon>Morganella</taxon>
    </lineage>
</organism>
<sequence length="26" mass="2915">MKTTDMLSDGLCRLAAILYEAPLHDH</sequence>
<accession>A0AAI9MRY0</accession>
<reference evidence="2" key="2">
    <citation type="submission" date="2020-10" db="EMBL/GenBank/DDBJ databases">
        <authorList>
            <consortium name="NCBI Pathogen Detection Project"/>
        </authorList>
    </citation>
    <scope>NUCLEOTIDE SEQUENCE</scope>
    <source>
        <strain evidence="2">Morganella morganii ARLG-3209</strain>
    </source>
</reference>
<reference evidence="2" key="1">
    <citation type="journal article" date="2018" name="Genome Biol.">
        <title>SKESA: strategic k-mer extension for scrupulous assemblies.</title>
        <authorList>
            <person name="Souvorov A."/>
            <person name="Agarwala R."/>
            <person name="Lipman D.J."/>
        </authorList>
    </citation>
    <scope>NUCLEOTIDE SEQUENCE</scope>
    <source>
        <strain evidence="2">Morganella morganii ARLG-3209</strain>
    </source>
</reference>
<dbReference type="EMBL" id="DACSWI010000010">
    <property type="protein sequence ID" value="HAT3810229.1"/>
    <property type="molecule type" value="Genomic_DNA"/>
</dbReference>
<comment type="caution">
    <text evidence="1">The sequence shown here is derived from an EMBL/GenBank/DDBJ whole genome shotgun (WGS) entry which is preliminary data.</text>
</comment>
<protein>
    <submittedName>
        <fullName evidence="1">Protein YrbN</fullName>
    </submittedName>
</protein>